<evidence type="ECO:0000256" key="1">
    <source>
        <dbReference type="ARBA" id="ARBA00008093"/>
    </source>
</evidence>
<evidence type="ECO:0000256" key="11">
    <source>
        <dbReference type="RuleBase" id="RU000623"/>
    </source>
</evidence>
<gene>
    <name evidence="13" type="primary">bfr</name>
    <name evidence="13" type="ORF">G4223_00515</name>
</gene>
<dbReference type="AlphaFoldDB" id="A0A7C9QR58"/>
<dbReference type="InterPro" id="IPR012347">
    <property type="entry name" value="Ferritin-like"/>
</dbReference>
<feature type="binding site" evidence="10">
    <location>
        <position position="51"/>
    </location>
    <ligand>
        <name>Fe cation</name>
        <dbReference type="ChEBI" id="CHEBI:24875"/>
        <label>1</label>
    </ligand>
</feature>
<dbReference type="CDD" id="cd00907">
    <property type="entry name" value="Bacterioferritin"/>
    <property type="match status" value="1"/>
</dbReference>
<feature type="domain" description="Ferritin-like diiron" evidence="12">
    <location>
        <begin position="1"/>
        <end position="146"/>
    </location>
</feature>
<accession>A0A7C9QR58</accession>
<reference evidence="13 14" key="1">
    <citation type="submission" date="2020-02" db="EMBL/GenBank/DDBJ databases">
        <authorList>
            <person name="Dziuba M."/>
            <person name="Kuznetsov B."/>
            <person name="Mardanov A."/>
            <person name="Ravin N."/>
            <person name="Grouzdev D."/>
        </authorList>
    </citation>
    <scope>NUCLEOTIDE SEQUENCE [LARGE SCALE GENOMIC DNA]</scope>
    <source>
        <strain evidence="13 14">SpK</strain>
    </source>
</reference>
<dbReference type="PROSITE" id="PS00549">
    <property type="entry name" value="BACTERIOFERRITIN"/>
    <property type="match status" value="1"/>
</dbReference>
<name>A0A7C9QR58_9PROT</name>
<keyword evidence="9 10" id="KW-0479">Metal-binding</keyword>
<keyword evidence="5" id="KW-0560">Oxidoreductase</keyword>
<dbReference type="Pfam" id="PF00210">
    <property type="entry name" value="Ferritin"/>
    <property type="match status" value="1"/>
</dbReference>
<evidence type="ECO:0000256" key="3">
    <source>
        <dbReference type="ARBA" id="ARBA00022448"/>
    </source>
</evidence>
<dbReference type="InterPro" id="IPR002024">
    <property type="entry name" value="Bacterioferritin"/>
</dbReference>
<dbReference type="PROSITE" id="PS50905">
    <property type="entry name" value="FERRITIN_LIKE"/>
    <property type="match status" value="1"/>
</dbReference>
<evidence type="ECO:0000256" key="5">
    <source>
        <dbReference type="ARBA" id="ARBA00023002"/>
    </source>
</evidence>
<keyword evidence="14" id="KW-1185">Reference proteome</keyword>
<evidence type="ECO:0000256" key="9">
    <source>
        <dbReference type="PIRNR" id="PIRNR002560"/>
    </source>
</evidence>
<feature type="binding site" evidence="10">
    <location>
        <position position="50"/>
    </location>
    <ligand>
        <name>Fe cation</name>
        <dbReference type="ChEBI" id="CHEBI:24875"/>
        <label>3</label>
    </ligand>
</feature>
<dbReference type="RefSeq" id="WP_163673672.1">
    <property type="nucleotide sequence ID" value="NZ_JAAIYP010000003.1"/>
</dbReference>
<sequence>MQGIPSVIERLNKLLTGELTAADQYFIHSRMYQNWGFGKLYERLEHERVEELEHAAKLIQRILFLEGVPDVASRAPLAIGSDVPSMIKNDLAYELQVVAALKEAIAHCEQVQDYDTRRLLGELLDDTENDHTHWLEQQLFLINAMGLANYAQSAAGGLSGQ</sequence>
<dbReference type="PANTHER" id="PTHR30295">
    <property type="entry name" value="BACTERIOFERRITIN"/>
    <property type="match status" value="1"/>
</dbReference>
<evidence type="ECO:0000256" key="6">
    <source>
        <dbReference type="ARBA" id="ARBA00023004"/>
    </source>
</evidence>
<feature type="binding site" evidence="10">
    <location>
        <position position="128"/>
    </location>
    <ligand>
        <name>Fe cation</name>
        <dbReference type="ChEBI" id="CHEBI:24875"/>
        <label>2</label>
    </ligand>
</feature>
<dbReference type="GO" id="GO:0005829">
    <property type="term" value="C:cytosol"/>
    <property type="evidence" value="ECO:0007669"/>
    <property type="project" value="TreeGrafter"/>
</dbReference>
<keyword evidence="6 9" id="KW-0408">Iron</keyword>
<evidence type="ECO:0000256" key="8">
    <source>
        <dbReference type="ARBA" id="ARBA00036243"/>
    </source>
</evidence>
<feature type="binding site" evidence="10">
    <location>
        <position position="51"/>
    </location>
    <ligand>
        <name>Fe cation</name>
        <dbReference type="ChEBI" id="CHEBI:24875"/>
        <label>2</label>
    </ligand>
</feature>
<comment type="caution">
    <text evidence="13">The sequence shown here is derived from an EMBL/GenBank/DDBJ whole genome shotgun (WGS) entry which is preliminary data.</text>
</comment>
<comment type="catalytic activity">
    <reaction evidence="8">
        <text>Fe(2+)(in) = Fe(2+)(out)</text>
        <dbReference type="Rhea" id="RHEA:28486"/>
        <dbReference type="ChEBI" id="CHEBI:29033"/>
    </reaction>
</comment>
<organism evidence="13 14">
    <name type="scientific">Magnetospirillum aberrantis SpK</name>
    <dbReference type="NCBI Taxonomy" id="908842"/>
    <lineage>
        <taxon>Bacteria</taxon>
        <taxon>Pseudomonadati</taxon>
        <taxon>Pseudomonadota</taxon>
        <taxon>Alphaproteobacteria</taxon>
        <taxon>Rhodospirillales</taxon>
        <taxon>Rhodospirillaceae</taxon>
        <taxon>Magnetospirillum</taxon>
    </lineage>
</organism>
<feature type="binding site" evidence="10">
    <location>
        <position position="54"/>
    </location>
    <ligand>
        <name>Fe cation</name>
        <dbReference type="ChEBI" id="CHEBI:24875"/>
        <label>1</label>
    </ligand>
</feature>
<dbReference type="GO" id="GO:0004322">
    <property type="term" value="F:ferroxidase activity"/>
    <property type="evidence" value="ECO:0007669"/>
    <property type="project" value="TreeGrafter"/>
</dbReference>
<dbReference type="SUPFAM" id="SSF47240">
    <property type="entry name" value="Ferritin-like"/>
    <property type="match status" value="1"/>
</dbReference>
<feature type="binding site" evidence="10">
    <location>
        <position position="46"/>
    </location>
    <ligand>
        <name>Fe cation</name>
        <dbReference type="ChEBI" id="CHEBI:24875"/>
        <label>3</label>
    </ligand>
</feature>
<evidence type="ECO:0000256" key="2">
    <source>
        <dbReference type="ARBA" id="ARBA00022434"/>
    </source>
</evidence>
<dbReference type="GO" id="GO:0020037">
    <property type="term" value="F:heme binding"/>
    <property type="evidence" value="ECO:0007669"/>
    <property type="project" value="TreeGrafter"/>
</dbReference>
<evidence type="ECO:0000313" key="13">
    <source>
        <dbReference type="EMBL" id="NFV78598.1"/>
    </source>
</evidence>
<evidence type="ECO:0000256" key="4">
    <source>
        <dbReference type="ARBA" id="ARBA00022496"/>
    </source>
</evidence>
<keyword evidence="2 9" id="KW-0409">Iron storage</keyword>
<keyword evidence="7" id="KW-0406">Ion transport</keyword>
<keyword evidence="11" id="KW-0349">Heme</keyword>
<dbReference type="InterPro" id="IPR009078">
    <property type="entry name" value="Ferritin-like_SF"/>
</dbReference>
<dbReference type="PANTHER" id="PTHR30295:SF9">
    <property type="entry name" value="BACTERIOFERRITIN"/>
    <property type="match status" value="1"/>
</dbReference>
<dbReference type="GO" id="GO:0006879">
    <property type="term" value="P:intracellular iron ion homeostasis"/>
    <property type="evidence" value="ECO:0007669"/>
    <property type="project" value="UniProtKB-KW"/>
</dbReference>
<evidence type="ECO:0000256" key="7">
    <source>
        <dbReference type="ARBA" id="ARBA00023065"/>
    </source>
</evidence>
<dbReference type="InterPro" id="IPR008331">
    <property type="entry name" value="Ferritin_DPS_dom"/>
</dbReference>
<dbReference type="Gene3D" id="1.20.1260.10">
    <property type="match status" value="1"/>
</dbReference>
<evidence type="ECO:0000256" key="10">
    <source>
        <dbReference type="PIRSR" id="PIRSR002560-1"/>
    </source>
</evidence>
<dbReference type="PRINTS" id="PR00601">
    <property type="entry name" value="BACFERRITIN"/>
</dbReference>
<evidence type="ECO:0000259" key="12">
    <source>
        <dbReference type="PROSITE" id="PS50905"/>
    </source>
</evidence>
<dbReference type="EMBL" id="JAAIYP010000003">
    <property type="protein sequence ID" value="NFV78598.1"/>
    <property type="molecule type" value="Genomic_DNA"/>
</dbReference>
<feature type="binding site" evidence="10">
    <location>
        <position position="128"/>
    </location>
    <ligand>
        <name>Fe cation</name>
        <dbReference type="ChEBI" id="CHEBI:24875"/>
        <label>1</label>
    </ligand>
</feature>
<comment type="similarity">
    <text evidence="1 9 11">Belongs to the bacterioferritin family.</text>
</comment>
<keyword evidence="4" id="KW-0410">Iron transport</keyword>
<feature type="binding site" evidence="10">
    <location>
        <position position="94"/>
    </location>
    <ligand>
        <name>Fe cation</name>
        <dbReference type="ChEBI" id="CHEBI:24875"/>
        <label>2</label>
    </ligand>
</feature>
<dbReference type="PIRSF" id="PIRSF002560">
    <property type="entry name" value="Bacterioferritin"/>
    <property type="match status" value="1"/>
</dbReference>
<keyword evidence="3" id="KW-0813">Transport</keyword>
<dbReference type="InterPro" id="IPR009040">
    <property type="entry name" value="Ferritin-like_diiron"/>
</dbReference>
<protein>
    <recommendedName>
        <fullName evidence="9 11">Bacterioferritin</fullName>
    </recommendedName>
</protein>
<dbReference type="Proteomes" id="UP000480684">
    <property type="component" value="Unassembled WGS sequence"/>
</dbReference>
<dbReference type="NCBIfam" id="TIGR00754">
    <property type="entry name" value="bfr"/>
    <property type="match status" value="1"/>
</dbReference>
<feature type="binding site" evidence="10">
    <location>
        <position position="18"/>
    </location>
    <ligand>
        <name>Fe cation</name>
        <dbReference type="ChEBI" id="CHEBI:24875"/>
        <label>1</label>
    </ligand>
</feature>
<comment type="function">
    <text evidence="11">Iron-storage protein.</text>
</comment>
<proteinExistence type="inferred from homology"/>
<feature type="binding site" evidence="10">
    <location>
        <position position="131"/>
    </location>
    <ligand>
        <name>Fe cation</name>
        <dbReference type="ChEBI" id="CHEBI:24875"/>
        <label>2</label>
    </ligand>
</feature>
<dbReference type="GO" id="GO:0008199">
    <property type="term" value="F:ferric iron binding"/>
    <property type="evidence" value="ECO:0007669"/>
    <property type="project" value="InterPro"/>
</dbReference>
<dbReference type="GO" id="GO:0006826">
    <property type="term" value="P:iron ion transport"/>
    <property type="evidence" value="ECO:0007669"/>
    <property type="project" value="UniProtKB-KW"/>
</dbReference>
<evidence type="ECO:0000313" key="14">
    <source>
        <dbReference type="Proteomes" id="UP000480684"/>
    </source>
</evidence>